<proteinExistence type="predicted"/>
<gene>
    <name evidence="1" type="ORF">BDN72DRAFT_956055</name>
</gene>
<organism evidence="1 2">
    <name type="scientific">Pluteus cervinus</name>
    <dbReference type="NCBI Taxonomy" id="181527"/>
    <lineage>
        <taxon>Eukaryota</taxon>
        <taxon>Fungi</taxon>
        <taxon>Dikarya</taxon>
        <taxon>Basidiomycota</taxon>
        <taxon>Agaricomycotina</taxon>
        <taxon>Agaricomycetes</taxon>
        <taxon>Agaricomycetidae</taxon>
        <taxon>Agaricales</taxon>
        <taxon>Pluteineae</taxon>
        <taxon>Pluteaceae</taxon>
        <taxon>Pluteus</taxon>
    </lineage>
</organism>
<evidence type="ECO:0000313" key="2">
    <source>
        <dbReference type="Proteomes" id="UP000308600"/>
    </source>
</evidence>
<accession>A0ACD3B820</accession>
<protein>
    <submittedName>
        <fullName evidence="1">Acyl-CoA N-acyltransferase</fullName>
    </submittedName>
</protein>
<name>A0ACD3B820_9AGAR</name>
<keyword evidence="2" id="KW-1185">Reference proteome</keyword>
<evidence type="ECO:0000313" key="1">
    <source>
        <dbReference type="EMBL" id="TFK73970.1"/>
    </source>
</evidence>
<reference evidence="1 2" key="1">
    <citation type="journal article" date="2019" name="Nat. Ecol. Evol.">
        <title>Megaphylogeny resolves global patterns of mushroom evolution.</title>
        <authorList>
            <person name="Varga T."/>
            <person name="Krizsan K."/>
            <person name="Foldi C."/>
            <person name="Dima B."/>
            <person name="Sanchez-Garcia M."/>
            <person name="Sanchez-Ramirez S."/>
            <person name="Szollosi G.J."/>
            <person name="Szarkandi J.G."/>
            <person name="Papp V."/>
            <person name="Albert L."/>
            <person name="Andreopoulos W."/>
            <person name="Angelini C."/>
            <person name="Antonin V."/>
            <person name="Barry K.W."/>
            <person name="Bougher N.L."/>
            <person name="Buchanan P."/>
            <person name="Buyck B."/>
            <person name="Bense V."/>
            <person name="Catcheside P."/>
            <person name="Chovatia M."/>
            <person name="Cooper J."/>
            <person name="Damon W."/>
            <person name="Desjardin D."/>
            <person name="Finy P."/>
            <person name="Geml J."/>
            <person name="Haridas S."/>
            <person name="Hughes K."/>
            <person name="Justo A."/>
            <person name="Karasinski D."/>
            <person name="Kautmanova I."/>
            <person name="Kiss B."/>
            <person name="Kocsube S."/>
            <person name="Kotiranta H."/>
            <person name="LaButti K.M."/>
            <person name="Lechner B.E."/>
            <person name="Liimatainen K."/>
            <person name="Lipzen A."/>
            <person name="Lukacs Z."/>
            <person name="Mihaltcheva S."/>
            <person name="Morgado L.N."/>
            <person name="Niskanen T."/>
            <person name="Noordeloos M.E."/>
            <person name="Ohm R.A."/>
            <person name="Ortiz-Santana B."/>
            <person name="Ovrebo C."/>
            <person name="Racz N."/>
            <person name="Riley R."/>
            <person name="Savchenko A."/>
            <person name="Shiryaev A."/>
            <person name="Soop K."/>
            <person name="Spirin V."/>
            <person name="Szebenyi C."/>
            <person name="Tomsovsky M."/>
            <person name="Tulloss R.E."/>
            <person name="Uehling J."/>
            <person name="Grigoriev I.V."/>
            <person name="Vagvolgyi C."/>
            <person name="Papp T."/>
            <person name="Martin F.M."/>
            <person name="Miettinen O."/>
            <person name="Hibbett D.S."/>
            <person name="Nagy L.G."/>
        </authorList>
    </citation>
    <scope>NUCLEOTIDE SEQUENCE [LARGE SCALE GENOMIC DNA]</scope>
    <source>
        <strain evidence="1 2">NL-1719</strain>
    </source>
</reference>
<dbReference type="EMBL" id="ML208271">
    <property type="protein sequence ID" value="TFK73970.1"/>
    <property type="molecule type" value="Genomic_DNA"/>
</dbReference>
<dbReference type="Proteomes" id="UP000308600">
    <property type="component" value="Unassembled WGS sequence"/>
</dbReference>
<sequence length="204" mass="23870">MPPASCIVSKTGRLQLITPPEDDSEDNLVALLRTHPFSRKYLQFFPDKVTVEEMRDRRVQRSKESRIRDFHIHTLDDEGHSQFVGITGIFNIDLTHESCEMGIMVDPDQSGKGVATDALYTLLEWAIEEQKMHRITFETTVNNAPMRHWLEKIAGARLEAERKECWKVEERKYADVAGYCILDWEWRERVKVNLQRRLNIRSAQ</sequence>